<dbReference type="Gene3D" id="3.30.310.10">
    <property type="entry name" value="TATA-Binding Protein"/>
    <property type="match status" value="2"/>
</dbReference>
<evidence type="ECO:0000256" key="3">
    <source>
        <dbReference type="ARBA" id="ARBA00023125"/>
    </source>
</evidence>
<name>O74068_CENSM</name>
<evidence type="ECO:0000256" key="2">
    <source>
        <dbReference type="ARBA" id="ARBA00022737"/>
    </source>
</evidence>
<evidence type="ECO:0000256" key="4">
    <source>
        <dbReference type="ARBA" id="ARBA00023163"/>
    </source>
</evidence>
<accession>O74068</accession>
<protein>
    <submittedName>
        <fullName evidence="5">TATA box binding protein</fullName>
    </submittedName>
</protein>
<dbReference type="InterPro" id="IPR012295">
    <property type="entry name" value="TBP_dom_sf"/>
</dbReference>
<dbReference type="Pfam" id="PF00352">
    <property type="entry name" value="TBP"/>
    <property type="match status" value="2"/>
</dbReference>
<keyword evidence="4" id="KW-0804">Transcription</keyword>
<keyword evidence="3" id="KW-0238">DNA-binding</keyword>
<keyword evidence="2" id="KW-0677">Repeat</keyword>
<dbReference type="SUPFAM" id="SSF55945">
    <property type="entry name" value="TATA-box binding protein-like"/>
    <property type="match status" value="2"/>
</dbReference>
<comment type="similarity">
    <text evidence="1">Belongs to the TBP family.</text>
</comment>
<dbReference type="GO" id="GO:0006352">
    <property type="term" value="P:DNA-templated transcription initiation"/>
    <property type="evidence" value="ECO:0007669"/>
    <property type="project" value="InterPro"/>
</dbReference>
<dbReference type="PRINTS" id="PR00686">
    <property type="entry name" value="TIFACTORIID"/>
</dbReference>
<evidence type="ECO:0000313" key="5">
    <source>
        <dbReference type="EMBL" id="AAC62711.1"/>
    </source>
</evidence>
<sequence>MLDPRKRPRVVNVVSTADLGRRVGAKKMAAMPCCMYDEAVYGGRCGYIKTPGMRGRVTVFLSGKMISVGASSVRASFAQLHEARLHLFRNGAAAGGCTRPVVRNMVATVDAGRTVPIDRISSRIPGAVYDPGSFPGMILKGLGSCSFLVFASGKVVIAGARSPGELYRSSFDLLARLNGAGA</sequence>
<dbReference type="InterPro" id="IPR000814">
    <property type="entry name" value="TBP"/>
</dbReference>
<organism evidence="5">
    <name type="scientific">Cenarchaeum symbiosum</name>
    <dbReference type="NCBI Taxonomy" id="46770"/>
    <lineage>
        <taxon>Archaea</taxon>
        <taxon>Nitrososphaerota</taxon>
        <taxon>Candidatus Cenarchaeales</taxon>
        <taxon>Candidatus Cenarchaeaceae</taxon>
        <taxon>Candidatus Cenarchaeum</taxon>
    </lineage>
</organism>
<proteinExistence type="inferred from homology"/>
<gene>
    <name evidence="5" type="primary">TF2D</name>
</gene>
<reference evidence="5" key="1">
    <citation type="journal article" date="1998" name="J. Bacteriol.">
        <title>Genomic analysis reveals chromosomal variation in natural populations of the uncultured psychrophilic archaeon Cenarchaeum symbiosum.</title>
        <authorList>
            <person name="Schleper C."/>
            <person name="DeLong E.F."/>
            <person name="Preston C.M."/>
            <person name="Feldman R.A."/>
            <person name="Wu K.Y."/>
            <person name="Swanson R.V."/>
        </authorList>
    </citation>
    <scope>NUCLEOTIDE SEQUENCE</scope>
    <source>
        <strain evidence="5">B</strain>
    </source>
</reference>
<dbReference type="AlphaFoldDB" id="O74068"/>
<evidence type="ECO:0000256" key="1">
    <source>
        <dbReference type="ARBA" id="ARBA00005560"/>
    </source>
</evidence>
<dbReference type="PIR" id="T31320">
    <property type="entry name" value="T31320"/>
</dbReference>
<dbReference type="EMBL" id="AF083072">
    <property type="protein sequence ID" value="AAC62711.1"/>
    <property type="molecule type" value="Genomic_DNA"/>
</dbReference>
<dbReference type="GO" id="GO:0003677">
    <property type="term" value="F:DNA binding"/>
    <property type="evidence" value="ECO:0007669"/>
    <property type="project" value="UniProtKB-KW"/>
</dbReference>